<organism evidence="2 3">
    <name type="scientific">Porphyra umbilicalis</name>
    <name type="common">Purple laver</name>
    <name type="synonym">Red alga</name>
    <dbReference type="NCBI Taxonomy" id="2786"/>
    <lineage>
        <taxon>Eukaryota</taxon>
        <taxon>Rhodophyta</taxon>
        <taxon>Bangiophyceae</taxon>
        <taxon>Bangiales</taxon>
        <taxon>Bangiaceae</taxon>
        <taxon>Porphyra</taxon>
    </lineage>
</organism>
<name>A0A1X6P446_PORUM</name>
<gene>
    <name evidence="2" type="ORF">BU14_0228s0001</name>
</gene>
<evidence type="ECO:0000313" key="3">
    <source>
        <dbReference type="Proteomes" id="UP000218209"/>
    </source>
</evidence>
<keyword evidence="3" id="KW-1185">Reference proteome</keyword>
<dbReference type="Proteomes" id="UP000218209">
    <property type="component" value="Unassembled WGS sequence"/>
</dbReference>
<accession>A0A1X6P446</accession>
<feature type="region of interest" description="Disordered" evidence="1">
    <location>
        <begin position="1"/>
        <end position="35"/>
    </location>
</feature>
<sequence length="35" mass="3594">MSTPRRAATPAAVPPEQRAASPFTAPTCAVPRTSV</sequence>
<feature type="compositionally biased region" description="Low complexity" evidence="1">
    <location>
        <begin position="1"/>
        <end position="15"/>
    </location>
</feature>
<proteinExistence type="predicted"/>
<evidence type="ECO:0000313" key="2">
    <source>
        <dbReference type="EMBL" id="OSX75652.1"/>
    </source>
</evidence>
<dbReference type="AlphaFoldDB" id="A0A1X6P446"/>
<protein>
    <submittedName>
        <fullName evidence="2">Uncharacterized protein</fullName>
    </submittedName>
</protein>
<evidence type="ECO:0000256" key="1">
    <source>
        <dbReference type="SAM" id="MobiDB-lite"/>
    </source>
</evidence>
<dbReference type="EMBL" id="KV918896">
    <property type="protein sequence ID" value="OSX75652.1"/>
    <property type="molecule type" value="Genomic_DNA"/>
</dbReference>
<reference evidence="2 3" key="1">
    <citation type="submission" date="2017-03" db="EMBL/GenBank/DDBJ databases">
        <title>WGS assembly of Porphyra umbilicalis.</title>
        <authorList>
            <person name="Brawley S.H."/>
            <person name="Blouin N.A."/>
            <person name="Ficko-Blean E."/>
            <person name="Wheeler G.L."/>
            <person name="Lohr M."/>
            <person name="Goodson H.V."/>
            <person name="Jenkins J.W."/>
            <person name="Blaby-Haas C.E."/>
            <person name="Helliwell K.E."/>
            <person name="Chan C."/>
            <person name="Marriage T."/>
            <person name="Bhattacharya D."/>
            <person name="Klein A.S."/>
            <person name="Badis Y."/>
            <person name="Brodie J."/>
            <person name="Cao Y."/>
            <person name="Collen J."/>
            <person name="Dittami S.M."/>
            <person name="Gachon C.M."/>
            <person name="Green B.R."/>
            <person name="Karpowicz S."/>
            <person name="Kim J.W."/>
            <person name="Kudahl U."/>
            <person name="Lin S."/>
            <person name="Michel G."/>
            <person name="Mittag M."/>
            <person name="Olson B.J."/>
            <person name="Pangilinan J."/>
            <person name="Peng Y."/>
            <person name="Qiu H."/>
            <person name="Shu S."/>
            <person name="Singer J.T."/>
            <person name="Smith A.G."/>
            <person name="Sprecher B.N."/>
            <person name="Wagner V."/>
            <person name="Wang W."/>
            <person name="Wang Z.-Y."/>
            <person name="Yan J."/>
            <person name="Yarish C."/>
            <person name="Zoeuner-Riek S."/>
            <person name="Zhuang Y."/>
            <person name="Zou Y."/>
            <person name="Lindquist E.A."/>
            <person name="Grimwood J."/>
            <person name="Barry K."/>
            <person name="Rokhsar D.S."/>
            <person name="Schmutz J."/>
            <person name="Stiller J.W."/>
            <person name="Grossman A.R."/>
            <person name="Prochnik S.E."/>
        </authorList>
    </citation>
    <scope>NUCLEOTIDE SEQUENCE [LARGE SCALE GENOMIC DNA]</scope>
    <source>
        <strain evidence="2">4086291</strain>
    </source>
</reference>